<protein>
    <submittedName>
        <fullName evidence="2">DDT domain-containing protein PTM-like</fullName>
    </submittedName>
</protein>
<feature type="region of interest" description="Disordered" evidence="1">
    <location>
        <begin position="28"/>
        <end position="47"/>
    </location>
</feature>
<comment type="caution">
    <text evidence="2">The sequence shown here is derived from an EMBL/GenBank/DDBJ whole genome shotgun (WGS) entry which is preliminary data.</text>
</comment>
<evidence type="ECO:0000256" key="1">
    <source>
        <dbReference type="SAM" id="MobiDB-lite"/>
    </source>
</evidence>
<feature type="compositionally biased region" description="Basic residues" evidence="1">
    <location>
        <begin position="28"/>
        <end position="38"/>
    </location>
</feature>
<dbReference type="Proteomes" id="UP001163823">
    <property type="component" value="Chromosome 8"/>
</dbReference>
<dbReference type="EMBL" id="JARAOO010000008">
    <property type="protein sequence ID" value="KAJ7959684.1"/>
    <property type="molecule type" value="Genomic_DNA"/>
</dbReference>
<dbReference type="KEGG" id="qsa:O6P43_020228"/>
<organism evidence="2 3">
    <name type="scientific">Quillaja saponaria</name>
    <name type="common">Soap bark tree</name>
    <dbReference type="NCBI Taxonomy" id="32244"/>
    <lineage>
        <taxon>Eukaryota</taxon>
        <taxon>Viridiplantae</taxon>
        <taxon>Streptophyta</taxon>
        <taxon>Embryophyta</taxon>
        <taxon>Tracheophyta</taxon>
        <taxon>Spermatophyta</taxon>
        <taxon>Magnoliopsida</taxon>
        <taxon>eudicotyledons</taxon>
        <taxon>Gunneridae</taxon>
        <taxon>Pentapetalae</taxon>
        <taxon>rosids</taxon>
        <taxon>fabids</taxon>
        <taxon>Fabales</taxon>
        <taxon>Quillajaceae</taxon>
        <taxon>Quillaja</taxon>
    </lineage>
</organism>
<keyword evidence="3" id="KW-1185">Reference proteome</keyword>
<name>A0AAD7PM01_QUISA</name>
<sequence length="132" mass="15470">MVPPTLPLRRSARKAAFLSLQHKNLGGCRKRKQSKPKKVAIEEPQRCTSKRKRRTQVYHSYWLNGLLFSRKTNDEHVMMFKEKKQFGFTERLSITLDQHKCHLCREAGDTSTQTYVAYQICGVNYFSYGILK</sequence>
<proteinExistence type="predicted"/>
<dbReference type="AlphaFoldDB" id="A0AAD7PM01"/>
<evidence type="ECO:0000313" key="2">
    <source>
        <dbReference type="EMBL" id="KAJ7959684.1"/>
    </source>
</evidence>
<evidence type="ECO:0000313" key="3">
    <source>
        <dbReference type="Proteomes" id="UP001163823"/>
    </source>
</evidence>
<gene>
    <name evidence="2" type="ORF">O6P43_020228</name>
</gene>
<reference evidence="2" key="1">
    <citation type="journal article" date="2023" name="Science">
        <title>Elucidation of the pathway for biosynthesis of saponin adjuvants from the soapbark tree.</title>
        <authorList>
            <person name="Reed J."/>
            <person name="Orme A."/>
            <person name="El-Demerdash A."/>
            <person name="Owen C."/>
            <person name="Martin L.B.B."/>
            <person name="Misra R.C."/>
            <person name="Kikuchi S."/>
            <person name="Rejzek M."/>
            <person name="Martin A.C."/>
            <person name="Harkess A."/>
            <person name="Leebens-Mack J."/>
            <person name="Louveau T."/>
            <person name="Stephenson M.J."/>
            <person name="Osbourn A."/>
        </authorList>
    </citation>
    <scope>NUCLEOTIDE SEQUENCE</scope>
    <source>
        <strain evidence="2">S10</strain>
    </source>
</reference>
<accession>A0AAD7PM01</accession>